<dbReference type="EMBL" id="JAZHXI010000016">
    <property type="protein sequence ID" value="KAL2063034.1"/>
    <property type="molecule type" value="Genomic_DNA"/>
</dbReference>
<reference evidence="2 3" key="1">
    <citation type="journal article" date="2024" name="Commun. Biol.">
        <title>Comparative genomic analysis of thermophilic fungi reveals convergent evolutionary adaptations and gene losses.</title>
        <authorList>
            <person name="Steindorff A.S."/>
            <person name="Aguilar-Pontes M.V."/>
            <person name="Robinson A.J."/>
            <person name="Andreopoulos B."/>
            <person name="LaButti K."/>
            <person name="Kuo A."/>
            <person name="Mondo S."/>
            <person name="Riley R."/>
            <person name="Otillar R."/>
            <person name="Haridas S."/>
            <person name="Lipzen A."/>
            <person name="Grimwood J."/>
            <person name="Schmutz J."/>
            <person name="Clum A."/>
            <person name="Reid I.D."/>
            <person name="Moisan M.C."/>
            <person name="Butler G."/>
            <person name="Nguyen T.T.M."/>
            <person name="Dewar K."/>
            <person name="Conant G."/>
            <person name="Drula E."/>
            <person name="Henrissat B."/>
            <person name="Hansel C."/>
            <person name="Singer S."/>
            <person name="Hutchinson M.I."/>
            <person name="de Vries R.P."/>
            <person name="Natvig D.O."/>
            <person name="Powell A.J."/>
            <person name="Tsang A."/>
            <person name="Grigoriev I.V."/>
        </authorList>
    </citation>
    <scope>NUCLEOTIDE SEQUENCE [LARGE SCALE GENOMIC DNA]</scope>
    <source>
        <strain evidence="2 3">CBS 494.80</strain>
    </source>
</reference>
<sequence length="160" mass="17962">MQDRIDEESSGQRISVHDLVPGAERVRQIERGQVIKRREEAVKKREKEVERMEEEMKRREDEVEVSPSSNLAGQKLGAVLRVMRVPSHIRGVIGGTGGTVVEVGDCCRVLEVEGNTDAKTIYKVRNTGTQVEVWIPWNTFLEVGRREVCGCSGSGKKNNM</sequence>
<evidence type="ECO:0008006" key="4">
    <source>
        <dbReference type="Google" id="ProtNLM"/>
    </source>
</evidence>
<evidence type="ECO:0000256" key="1">
    <source>
        <dbReference type="SAM" id="MobiDB-lite"/>
    </source>
</evidence>
<gene>
    <name evidence="2" type="ORF">VTL71DRAFT_6106</name>
</gene>
<name>A0ABR4C136_9HELO</name>
<dbReference type="Proteomes" id="UP001595075">
    <property type="component" value="Unassembled WGS sequence"/>
</dbReference>
<proteinExistence type="predicted"/>
<accession>A0ABR4C136</accession>
<protein>
    <recommendedName>
        <fullName evidence="4">K Homology domain-containing protein</fullName>
    </recommendedName>
</protein>
<organism evidence="2 3">
    <name type="scientific">Oculimacula yallundae</name>
    <dbReference type="NCBI Taxonomy" id="86028"/>
    <lineage>
        <taxon>Eukaryota</taxon>
        <taxon>Fungi</taxon>
        <taxon>Dikarya</taxon>
        <taxon>Ascomycota</taxon>
        <taxon>Pezizomycotina</taxon>
        <taxon>Leotiomycetes</taxon>
        <taxon>Helotiales</taxon>
        <taxon>Ploettnerulaceae</taxon>
        <taxon>Oculimacula</taxon>
    </lineage>
</organism>
<evidence type="ECO:0000313" key="2">
    <source>
        <dbReference type="EMBL" id="KAL2063034.1"/>
    </source>
</evidence>
<keyword evidence="3" id="KW-1185">Reference proteome</keyword>
<feature type="region of interest" description="Disordered" evidence="1">
    <location>
        <begin position="40"/>
        <end position="69"/>
    </location>
</feature>
<evidence type="ECO:0000313" key="3">
    <source>
        <dbReference type="Proteomes" id="UP001595075"/>
    </source>
</evidence>
<feature type="compositionally biased region" description="Basic and acidic residues" evidence="1">
    <location>
        <begin position="40"/>
        <end position="61"/>
    </location>
</feature>
<comment type="caution">
    <text evidence="2">The sequence shown here is derived from an EMBL/GenBank/DDBJ whole genome shotgun (WGS) entry which is preliminary data.</text>
</comment>